<dbReference type="AlphaFoldDB" id="A0A564Y3D9"/>
<proteinExistence type="predicted"/>
<evidence type="ECO:0000313" key="1">
    <source>
        <dbReference type="EMBL" id="VUZ41825.1"/>
    </source>
</evidence>
<dbReference type="Proteomes" id="UP000321570">
    <property type="component" value="Unassembled WGS sequence"/>
</dbReference>
<gene>
    <name evidence="1" type="ORF">WMSIL1_LOCUS2547</name>
</gene>
<dbReference type="EMBL" id="CABIJS010000066">
    <property type="protein sequence ID" value="VUZ41825.1"/>
    <property type="molecule type" value="Genomic_DNA"/>
</dbReference>
<reference evidence="1 2" key="1">
    <citation type="submission" date="2019-07" db="EMBL/GenBank/DDBJ databases">
        <authorList>
            <person name="Jastrzebski P J."/>
            <person name="Paukszto L."/>
            <person name="Jastrzebski P J."/>
        </authorList>
    </citation>
    <scope>NUCLEOTIDE SEQUENCE [LARGE SCALE GENOMIC DNA]</scope>
    <source>
        <strain evidence="1 2">WMS-il1</strain>
    </source>
</reference>
<keyword evidence="2" id="KW-1185">Reference proteome</keyword>
<sequence>GLRRLTRLIESPALELSGKCGDVTSRVENKRGRVCRDLLNQSAIKIPPV</sequence>
<accession>A0A564Y3D9</accession>
<name>A0A564Y3D9_HYMDI</name>
<feature type="non-terminal residue" evidence="1">
    <location>
        <position position="1"/>
    </location>
</feature>
<protein>
    <submittedName>
        <fullName evidence="1">Uncharacterized protein</fullName>
    </submittedName>
</protein>
<evidence type="ECO:0000313" key="2">
    <source>
        <dbReference type="Proteomes" id="UP000321570"/>
    </source>
</evidence>
<organism evidence="1 2">
    <name type="scientific">Hymenolepis diminuta</name>
    <name type="common">Rat tapeworm</name>
    <dbReference type="NCBI Taxonomy" id="6216"/>
    <lineage>
        <taxon>Eukaryota</taxon>
        <taxon>Metazoa</taxon>
        <taxon>Spiralia</taxon>
        <taxon>Lophotrochozoa</taxon>
        <taxon>Platyhelminthes</taxon>
        <taxon>Cestoda</taxon>
        <taxon>Eucestoda</taxon>
        <taxon>Cyclophyllidea</taxon>
        <taxon>Hymenolepididae</taxon>
        <taxon>Hymenolepis</taxon>
    </lineage>
</organism>